<dbReference type="EMBL" id="GGEC01065445">
    <property type="protein sequence ID" value="MBX45929.1"/>
    <property type="molecule type" value="Transcribed_RNA"/>
</dbReference>
<accession>A0A2P2NTY6</accession>
<protein>
    <submittedName>
        <fullName evidence="1">Uncharacterized protein</fullName>
    </submittedName>
</protein>
<name>A0A2P2NTY6_RHIMU</name>
<reference evidence="1" key="1">
    <citation type="submission" date="2018-02" db="EMBL/GenBank/DDBJ databases">
        <title>Rhizophora mucronata_Transcriptome.</title>
        <authorList>
            <person name="Meera S.P."/>
            <person name="Sreeshan A."/>
            <person name="Augustine A."/>
        </authorList>
    </citation>
    <scope>NUCLEOTIDE SEQUENCE</scope>
    <source>
        <tissue evidence="1">Leaf</tissue>
    </source>
</reference>
<proteinExistence type="predicted"/>
<dbReference type="AlphaFoldDB" id="A0A2P2NTY6"/>
<sequence>MFQSKQKNLLRIAGLKYKRN</sequence>
<organism evidence="1">
    <name type="scientific">Rhizophora mucronata</name>
    <name type="common">Asiatic mangrove</name>
    <dbReference type="NCBI Taxonomy" id="61149"/>
    <lineage>
        <taxon>Eukaryota</taxon>
        <taxon>Viridiplantae</taxon>
        <taxon>Streptophyta</taxon>
        <taxon>Embryophyta</taxon>
        <taxon>Tracheophyta</taxon>
        <taxon>Spermatophyta</taxon>
        <taxon>Magnoliopsida</taxon>
        <taxon>eudicotyledons</taxon>
        <taxon>Gunneridae</taxon>
        <taxon>Pentapetalae</taxon>
        <taxon>rosids</taxon>
        <taxon>fabids</taxon>
        <taxon>Malpighiales</taxon>
        <taxon>Rhizophoraceae</taxon>
        <taxon>Rhizophora</taxon>
    </lineage>
</organism>
<evidence type="ECO:0000313" key="1">
    <source>
        <dbReference type="EMBL" id="MBX45929.1"/>
    </source>
</evidence>